<protein>
    <submittedName>
        <fullName evidence="2">DUF1772 domain-containing protein</fullName>
    </submittedName>
</protein>
<keyword evidence="3" id="KW-1185">Reference proteome</keyword>
<dbReference type="Proteomes" id="UP000248544">
    <property type="component" value="Unassembled WGS sequence"/>
</dbReference>
<reference evidence="2 3" key="1">
    <citation type="submission" date="2018-01" db="EMBL/GenBank/DDBJ databases">
        <title>Draft genome sequence of Sphaerisporangium sp. 7K107.</title>
        <authorList>
            <person name="Sahin N."/>
            <person name="Saygin H."/>
            <person name="Ay H."/>
        </authorList>
    </citation>
    <scope>NUCLEOTIDE SEQUENCE [LARGE SCALE GENOMIC DNA]</scope>
    <source>
        <strain evidence="2 3">7K107</strain>
    </source>
</reference>
<keyword evidence="1" id="KW-0472">Membrane</keyword>
<sequence>MLLARILTATVIVGNGLVAGVLFSHAIGVWPAMRSLAPDRYIAFHKSFDRAYDPLMPIIVITAVICDAVLAVLSADLVPRVLFASSAVALIASGIVSQTRNVPINHRVKALDPAAIPIDWVDPRGEWEKWNHVRTAFAVLALIGNAAAAVSAI</sequence>
<dbReference type="Pfam" id="PF08592">
    <property type="entry name" value="Anthrone_oxy"/>
    <property type="match status" value="1"/>
</dbReference>
<gene>
    <name evidence="2" type="ORF">C1I98_34810</name>
</gene>
<evidence type="ECO:0000256" key="1">
    <source>
        <dbReference type="SAM" id="Phobius"/>
    </source>
</evidence>
<dbReference type="InterPro" id="IPR013901">
    <property type="entry name" value="Anthrone_oxy"/>
</dbReference>
<keyword evidence="1" id="KW-0812">Transmembrane</keyword>
<accession>A0A2W2FTG0</accession>
<feature type="transmembrane region" description="Helical" evidence="1">
    <location>
        <begin position="6"/>
        <end position="33"/>
    </location>
</feature>
<dbReference type="AlphaFoldDB" id="A0A2W2FTG0"/>
<organism evidence="2 3">
    <name type="scientific">Spongiactinospora gelatinilytica</name>
    <dbReference type="NCBI Taxonomy" id="2666298"/>
    <lineage>
        <taxon>Bacteria</taxon>
        <taxon>Bacillati</taxon>
        <taxon>Actinomycetota</taxon>
        <taxon>Actinomycetes</taxon>
        <taxon>Streptosporangiales</taxon>
        <taxon>Streptosporangiaceae</taxon>
        <taxon>Spongiactinospora</taxon>
    </lineage>
</organism>
<evidence type="ECO:0000313" key="3">
    <source>
        <dbReference type="Proteomes" id="UP000248544"/>
    </source>
</evidence>
<proteinExistence type="predicted"/>
<name>A0A2W2FTG0_9ACTN</name>
<comment type="caution">
    <text evidence="2">The sequence shown here is derived from an EMBL/GenBank/DDBJ whole genome shotgun (WGS) entry which is preliminary data.</text>
</comment>
<keyword evidence="1" id="KW-1133">Transmembrane helix</keyword>
<dbReference type="EMBL" id="POUA01000466">
    <property type="protein sequence ID" value="PZG25227.1"/>
    <property type="molecule type" value="Genomic_DNA"/>
</dbReference>
<evidence type="ECO:0000313" key="2">
    <source>
        <dbReference type="EMBL" id="PZG25227.1"/>
    </source>
</evidence>
<dbReference type="RefSeq" id="WP_111171578.1">
    <property type="nucleotide sequence ID" value="NZ_POUA01000466.1"/>
</dbReference>
<feature type="transmembrane region" description="Helical" evidence="1">
    <location>
        <begin position="54"/>
        <end position="75"/>
    </location>
</feature>